<feature type="domain" description="SCP" evidence="1">
    <location>
        <begin position="45"/>
        <end position="166"/>
    </location>
</feature>
<dbReference type="SUPFAM" id="SSF55797">
    <property type="entry name" value="PR-1-like"/>
    <property type="match status" value="1"/>
</dbReference>
<evidence type="ECO:0000313" key="4">
    <source>
        <dbReference type="Proteomes" id="UP000054709"/>
    </source>
</evidence>
<accession>A0A0W1B1A4</accession>
<comment type="caution">
    <text evidence="3">The sequence shown here is derived from an EMBL/GenBank/DDBJ whole genome shotgun (WGS) entry which is preliminary data.</text>
</comment>
<evidence type="ECO:0008006" key="5">
    <source>
        <dbReference type="Google" id="ProtNLM"/>
    </source>
</evidence>
<dbReference type="InterPro" id="IPR014044">
    <property type="entry name" value="CAP_dom"/>
</dbReference>
<proteinExistence type="predicted"/>
<dbReference type="Gene3D" id="3.30.457.10">
    <property type="entry name" value="Copper amine oxidase-like, N-terminal domain"/>
    <property type="match status" value="1"/>
</dbReference>
<feature type="domain" description="Copper amine oxidase-like N-terminal" evidence="2">
    <location>
        <begin position="311"/>
        <end position="409"/>
    </location>
</feature>
<dbReference type="SUPFAM" id="SSF55383">
    <property type="entry name" value="Copper amine oxidase, domain N"/>
    <property type="match status" value="1"/>
</dbReference>
<dbReference type="RefSeq" id="WP_060622888.1">
    <property type="nucleotide sequence ID" value="NZ_LCZJ02000018.1"/>
</dbReference>
<reference evidence="3 4" key="1">
    <citation type="journal article" date="2015" name="Int. Biodeterior. Biodegradation">
        <title>Physiological and genetic screening methods for the isolation of methyl tert-butyl ether-degrading bacteria for bioremediation purposes.</title>
        <authorList>
            <person name="Guisado I.M."/>
            <person name="Purswani J."/>
            <person name="Gonzalez Lopez J."/>
            <person name="Pozo C."/>
        </authorList>
    </citation>
    <scope>NUCLEOTIDE SEQUENCE [LARGE SCALE GENOMIC DNA]</scope>
    <source>
        <strain evidence="3 4">SH7</strain>
    </source>
</reference>
<name>A0A0W1B1A4_9BACL</name>
<dbReference type="Pfam" id="PF07833">
    <property type="entry name" value="Cu_amine_oxidN1"/>
    <property type="match status" value="1"/>
</dbReference>
<evidence type="ECO:0000259" key="1">
    <source>
        <dbReference type="Pfam" id="PF00188"/>
    </source>
</evidence>
<dbReference type="EMBL" id="LCZJ02000018">
    <property type="protein sequence ID" value="KTD87365.1"/>
    <property type="molecule type" value="Genomic_DNA"/>
</dbReference>
<protein>
    <recommendedName>
        <fullName evidence="5">Copper amine oxidase-like N-terminal domain-containing protein</fullName>
    </recommendedName>
</protein>
<dbReference type="InterPro" id="IPR012854">
    <property type="entry name" value="Cu_amine_oxidase-like_N"/>
</dbReference>
<keyword evidence="4" id="KW-1185">Reference proteome</keyword>
<evidence type="ECO:0000259" key="2">
    <source>
        <dbReference type="Pfam" id="PF07833"/>
    </source>
</evidence>
<dbReference type="Pfam" id="PF00188">
    <property type="entry name" value="CAP"/>
    <property type="match status" value="1"/>
</dbReference>
<dbReference type="InterPro" id="IPR035940">
    <property type="entry name" value="CAP_sf"/>
</dbReference>
<dbReference type="AlphaFoldDB" id="A0A0W1B1A4"/>
<gene>
    <name evidence="3" type="ORF">UQ64_11105</name>
</gene>
<dbReference type="InterPro" id="IPR036582">
    <property type="entry name" value="Mao_N_sf"/>
</dbReference>
<evidence type="ECO:0000313" key="3">
    <source>
        <dbReference type="EMBL" id="KTD87365.1"/>
    </source>
</evidence>
<dbReference type="Proteomes" id="UP000054709">
    <property type="component" value="Unassembled WGS sequence"/>
</dbReference>
<organism evidence="3 4">
    <name type="scientific">Paenibacillus etheri</name>
    <dbReference type="NCBI Taxonomy" id="1306852"/>
    <lineage>
        <taxon>Bacteria</taxon>
        <taxon>Bacillati</taxon>
        <taxon>Bacillota</taxon>
        <taxon>Bacilli</taxon>
        <taxon>Bacillales</taxon>
        <taxon>Paenibacillaceae</taxon>
        <taxon>Paenibacillus</taxon>
    </lineage>
</organism>
<sequence length="414" mass="46280">MRNKWILIGVLLLMAITPLIVVTKVQAAKVLFDGTTSAEQLKALASINKFRQQMGLDEVKLDPDLVKAAINHARYANANYTIKSEGDLSIEVKGREFFTQQTPKERVLTSGFSGEVPEIMETVYMKERAYDEFDMASEISELAVMHDRREVMLTPAVASIGIARVGKSTVIVGALKSEGVMTTPATASVFPYDGMTRVWSGNIYKMNAQQLIQGEATTLTVFSSLRDVSDIKAELSTQAGNRHIIIPLNVKRLNSGYGYVLTAQRQLRGDREYTAEVTFQSGGETLVKKWNFKTSPFLYQLNIDDMPLLSAPPLNIVNGISEVPMRYLFELFGARVEWNKATRTITSEKNGLSLKMTIDDHKAYINGQAVQMNSPPHLYGYATYVPLRFISETFGYDVEYDPIERSVDIWTGLL</sequence>
<dbReference type="Gene3D" id="3.40.33.10">
    <property type="entry name" value="CAP"/>
    <property type="match status" value="1"/>
</dbReference>